<proteinExistence type="predicted"/>
<feature type="region of interest" description="Disordered" evidence="1">
    <location>
        <begin position="50"/>
        <end position="69"/>
    </location>
</feature>
<sequence>MHLTSDEYQTENAAQKILAENQSDHSKAKESALLNAQLIAAKRRWKQAKTESNPFQVSRPAPIEDVDPDLEIDDDELPTFCRRLKQFRKDCVYISKDCMRYRPKAVGVRNVKFEKLVSPKETFQFNF</sequence>
<evidence type="ECO:0000313" key="3">
    <source>
        <dbReference type="Proteomes" id="UP000008068"/>
    </source>
</evidence>
<dbReference type="InParanoid" id="G0MRR6"/>
<dbReference type="Proteomes" id="UP000008068">
    <property type="component" value="Unassembled WGS sequence"/>
</dbReference>
<organism evidence="3">
    <name type="scientific">Caenorhabditis brenneri</name>
    <name type="common">Nematode worm</name>
    <dbReference type="NCBI Taxonomy" id="135651"/>
    <lineage>
        <taxon>Eukaryota</taxon>
        <taxon>Metazoa</taxon>
        <taxon>Ecdysozoa</taxon>
        <taxon>Nematoda</taxon>
        <taxon>Chromadorea</taxon>
        <taxon>Rhabditida</taxon>
        <taxon>Rhabditina</taxon>
        <taxon>Rhabditomorpha</taxon>
        <taxon>Rhabditoidea</taxon>
        <taxon>Rhabditidae</taxon>
        <taxon>Peloderinae</taxon>
        <taxon>Caenorhabditis</taxon>
    </lineage>
</organism>
<reference evidence="3" key="1">
    <citation type="submission" date="2011-07" db="EMBL/GenBank/DDBJ databases">
        <authorList>
            <consortium name="Caenorhabditis brenneri Sequencing and Analysis Consortium"/>
            <person name="Wilson R.K."/>
        </authorList>
    </citation>
    <scope>NUCLEOTIDE SEQUENCE [LARGE SCALE GENOMIC DNA]</scope>
    <source>
        <strain evidence="3">PB2801</strain>
    </source>
</reference>
<gene>
    <name evidence="2" type="ORF">CAEBREN_20159</name>
</gene>
<dbReference type="HOGENOM" id="CLU_1972433_0_0_1"/>
<protein>
    <submittedName>
        <fullName evidence="2">Uncharacterized protein</fullName>
    </submittedName>
</protein>
<evidence type="ECO:0000256" key="1">
    <source>
        <dbReference type="SAM" id="MobiDB-lite"/>
    </source>
</evidence>
<dbReference type="AlphaFoldDB" id="G0MRR6"/>
<feature type="compositionally biased region" description="Polar residues" evidence="1">
    <location>
        <begin position="1"/>
        <end position="13"/>
    </location>
</feature>
<dbReference type="EMBL" id="GL379809">
    <property type="protein sequence ID" value="EGT42732.1"/>
    <property type="molecule type" value="Genomic_DNA"/>
</dbReference>
<evidence type="ECO:0000313" key="2">
    <source>
        <dbReference type="EMBL" id="EGT42732.1"/>
    </source>
</evidence>
<accession>G0MRR6</accession>
<name>G0MRR6_CAEBE</name>
<keyword evidence="3" id="KW-1185">Reference proteome</keyword>
<feature type="region of interest" description="Disordered" evidence="1">
    <location>
        <begin position="1"/>
        <end position="23"/>
    </location>
</feature>